<evidence type="ECO:0000256" key="2">
    <source>
        <dbReference type="ARBA" id="ARBA00010199"/>
    </source>
</evidence>
<feature type="transmembrane region" description="Helical" evidence="6">
    <location>
        <begin position="309"/>
        <end position="333"/>
    </location>
</feature>
<evidence type="ECO:0000256" key="3">
    <source>
        <dbReference type="ARBA" id="ARBA00022692"/>
    </source>
</evidence>
<dbReference type="InterPro" id="IPR002528">
    <property type="entry name" value="MATE_fam"/>
</dbReference>
<comment type="similarity">
    <text evidence="2">Belongs to the multi antimicrobial extrusion (MATE) (TC 2.A.66.1) family.</text>
</comment>
<dbReference type="RefSeq" id="WP_035460463.1">
    <property type="nucleotide sequence ID" value="NZ_JBHLZN010000002.1"/>
</dbReference>
<feature type="transmembrane region" description="Helical" evidence="6">
    <location>
        <begin position="88"/>
        <end position="117"/>
    </location>
</feature>
<evidence type="ECO:0000256" key="1">
    <source>
        <dbReference type="ARBA" id="ARBA00004141"/>
    </source>
</evidence>
<dbReference type="InterPro" id="IPR044644">
    <property type="entry name" value="DinF-like"/>
</dbReference>
<feature type="transmembrane region" description="Helical" evidence="6">
    <location>
        <begin position="189"/>
        <end position="209"/>
    </location>
</feature>
<evidence type="ECO:0000313" key="8">
    <source>
        <dbReference type="Proteomes" id="UP001589628"/>
    </source>
</evidence>
<comment type="subcellular location">
    <subcellularLocation>
        <location evidence="1">Membrane</location>
        <topology evidence="1">Multi-pass membrane protein</topology>
    </subcellularLocation>
</comment>
<keyword evidence="8" id="KW-1185">Reference proteome</keyword>
<feature type="transmembrane region" description="Helical" evidence="6">
    <location>
        <begin position="137"/>
        <end position="155"/>
    </location>
</feature>
<feature type="transmembrane region" description="Helical" evidence="6">
    <location>
        <begin position="382"/>
        <end position="401"/>
    </location>
</feature>
<dbReference type="NCBIfam" id="TIGR00797">
    <property type="entry name" value="matE"/>
    <property type="match status" value="1"/>
</dbReference>
<reference evidence="7 8" key="1">
    <citation type="submission" date="2024-09" db="EMBL/GenBank/DDBJ databases">
        <authorList>
            <person name="Sun Q."/>
            <person name="Mori K."/>
        </authorList>
    </citation>
    <scope>NUCLEOTIDE SEQUENCE [LARGE SCALE GENOMIC DNA]</scope>
    <source>
        <strain evidence="7 8">ATCC 51285</strain>
    </source>
</reference>
<feature type="transmembrane region" description="Helical" evidence="6">
    <location>
        <begin position="407"/>
        <end position="427"/>
    </location>
</feature>
<gene>
    <name evidence="7" type="ORF">ACFFLH_06160</name>
</gene>
<name>A0ABV5Z9S0_9GAMM</name>
<comment type="caution">
    <text evidence="7">The sequence shown here is derived from an EMBL/GenBank/DDBJ whole genome shotgun (WGS) entry which is preliminary data.</text>
</comment>
<evidence type="ECO:0000313" key="7">
    <source>
        <dbReference type="EMBL" id="MFB9885985.1"/>
    </source>
</evidence>
<feature type="transmembrane region" description="Helical" evidence="6">
    <location>
        <begin position="45"/>
        <end position="67"/>
    </location>
</feature>
<keyword evidence="5 6" id="KW-0472">Membrane</keyword>
<keyword evidence="4 6" id="KW-1133">Transmembrane helix</keyword>
<dbReference type="Proteomes" id="UP001589628">
    <property type="component" value="Unassembled WGS sequence"/>
</dbReference>
<evidence type="ECO:0000256" key="5">
    <source>
        <dbReference type="ARBA" id="ARBA00023136"/>
    </source>
</evidence>
<feature type="transmembrane region" description="Helical" evidence="6">
    <location>
        <begin position="162"/>
        <end position="183"/>
    </location>
</feature>
<keyword evidence="3 6" id="KW-0812">Transmembrane</keyword>
<sequence length="436" mass="47824">MPAETSAHRRLWRLAWPIMLSNASVPLLGLVDTAVVGHLDDGRHLAAVALGASLFSLVFWAFGFLRMGTTSILAQAYGREDHVLLRGALLQSISLAVGLGSALILAQGAILDLGIWILAPATELLPLVQEYCQIRIWSAPATLLNYSLLGALLALQQARAPVLILLSINLSNIALDWLFAVHWQGFSAGVAWASLVAEYLGAATGLYLLRQPLASLGGHWPSWQQWRQLSWSRLLRTNRDLFIRTLCLLGSLLWFSRQGSLLGASVVAANAILLQGLHLTAYVLDGFAHALESLCGAAWGRGKKDELRALVRAATQLSLLTALAWSLVFWLAGEYGIRLLTSQPEVLALCQSYLPWLWGLPLIAVWSYLYDGVLIGTGQIRLMRDTMLIATLVYLLSWYFSQSLGNQGLWLAFWLFYLARSAGVTLVSRRLLTGSI</sequence>
<organism evidence="7 8">
    <name type="scientific">Balneatrix alpica</name>
    <dbReference type="NCBI Taxonomy" id="75684"/>
    <lineage>
        <taxon>Bacteria</taxon>
        <taxon>Pseudomonadati</taxon>
        <taxon>Pseudomonadota</taxon>
        <taxon>Gammaproteobacteria</taxon>
        <taxon>Oceanospirillales</taxon>
        <taxon>Balneatrichaceae</taxon>
        <taxon>Balneatrix</taxon>
    </lineage>
</organism>
<feature type="transmembrane region" description="Helical" evidence="6">
    <location>
        <begin position="353"/>
        <end position="370"/>
    </location>
</feature>
<feature type="transmembrane region" description="Helical" evidence="6">
    <location>
        <begin position="12"/>
        <end position="39"/>
    </location>
</feature>
<evidence type="ECO:0000256" key="4">
    <source>
        <dbReference type="ARBA" id="ARBA00022989"/>
    </source>
</evidence>
<accession>A0ABV5Z9S0</accession>
<dbReference type="PANTHER" id="PTHR42893:SF46">
    <property type="entry name" value="PROTEIN DETOXIFICATION 44, CHLOROPLASTIC"/>
    <property type="match status" value="1"/>
</dbReference>
<dbReference type="CDD" id="cd13136">
    <property type="entry name" value="MATE_DinF_like"/>
    <property type="match status" value="1"/>
</dbReference>
<proteinExistence type="inferred from homology"/>
<dbReference type="EMBL" id="JBHLZN010000002">
    <property type="protein sequence ID" value="MFB9885985.1"/>
    <property type="molecule type" value="Genomic_DNA"/>
</dbReference>
<dbReference type="Pfam" id="PF01554">
    <property type="entry name" value="MatE"/>
    <property type="match status" value="2"/>
</dbReference>
<evidence type="ECO:0000256" key="6">
    <source>
        <dbReference type="SAM" id="Phobius"/>
    </source>
</evidence>
<dbReference type="PANTHER" id="PTHR42893">
    <property type="entry name" value="PROTEIN DETOXIFICATION 44, CHLOROPLASTIC-RELATED"/>
    <property type="match status" value="1"/>
</dbReference>
<protein>
    <submittedName>
        <fullName evidence="7">MATE family efflux transporter</fullName>
    </submittedName>
</protein>